<dbReference type="AlphaFoldDB" id="A0A8I6SE00"/>
<dbReference type="GeneID" id="106673965"/>
<dbReference type="SUPFAM" id="SSF55729">
    <property type="entry name" value="Acyl-CoA N-acyltransferases (Nat)"/>
    <property type="match status" value="1"/>
</dbReference>
<keyword evidence="16" id="KW-1185">Reference proteome</keyword>
<dbReference type="Proteomes" id="UP000494040">
    <property type="component" value="Unassembled WGS sequence"/>
</dbReference>
<evidence type="ECO:0000256" key="3">
    <source>
        <dbReference type="ARBA" id="ARBA00037926"/>
    </source>
</evidence>
<comment type="catalytic activity">
    <reaction evidence="13">
        <text>serotonin + acetyl-CoA = N-acetylserotonin + CoA + H(+)</text>
        <dbReference type="Rhea" id="RHEA:25217"/>
        <dbReference type="ChEBI" id="CHEBI:15378"/>
        <dbReference type="ChEBI" id="CHEBI:17697"/>
        <dbReference type="ChEBI" id="CHEBI:57287"/>
        <dbReference type="ChEBI" id="CHEBI:57288"/>
        <dbReference type="ChEBI" id="CHEBI:350546"/>
        <dbReference type="EC" id="2.3.1.87"/>
    </reaction>
    <physiologicalReaction direction="left-to-right" evidence="13">
        <dbReference type="Rhea" id="RHEA:25218"/>
    </physiologicalReaction>
</comment>
<evidence type="ECO:0000313" key="16">
    <source>
        <dbReference type="Proteomes" id="UP000494040"/>
    </source>
</evidence>
<evidence type="ECO:0000256" key="7">
    <source>
        <dbReference type="ARBA" id="ARBA00050849"/>
    </source>
</evidence>
<evidence type="ECO:0000256" key="8">
    <source>
        <dbReference type="ARBA" id="ARBA00051284"/>
    </source>
</evidence>
<keyword evidence="2" id="KW-0012">Acyltransferase</keyword>
<dbReference type="FunFam" id="3.40.630.30:FF:000046">
    <property type="entry name" value="Dopamine N-acetyltransferase"/>
    <property type="match status" value="1"/>
</dbReference>
<comment type="catalytic activity">
    <reaction evidence="6">
        <text>dopamine + (9Z)-octadecenoyl-CoA = N-(9Z-octadecanoyl)-dopamine + CoA + H(+)</text>
        <dbReference type="Rhea" id="RHEA:51380"/>
        <dbReference type="ChEBI" id="CHEBI:15378"/>
        <dbReference type="ChEBI" id="CHEBI:31883"/>
        <dbReference type="ChEBI" id="CHEBI:57287"/>
        <dbReference type="ChEBI" id="CHEBI:57387"/>
        <dbReference type="ChEBI" id="CHEBI:59905"/>
    </reaction>
    <physiologicalReaction direction="left-to-right" evidence="6">
        <dbReference type="Rhea" id="RHEA:51381"/>
    </physiologicalReaction>
</comment>
<name>A0A8I6SE00_CIMLE</name>
<evidence type="ECO:0000256" key="9">
    <source>
        <dbReference type="ARBA" id="ARBA00051711"/>
    </source>
</evidence>
<evidence type="ECO:0000256" key="12">
    <source>
        <dbReference type="ARBA" id="ARBA00052335"/>
    </source>
</evidence>
<dbReference type="GO" id="GO:0004059">
    <property type="term" value="F:aralkylamine N-acetyltransferase activity"/>
    <property type="evidence" value="ECO:0007669"/>
    <property type="project" value="UniProtKB-EC"/>
</dbReference>
<dbReference type="InterPro" id="IPR000182">
    <property type="entry name" value="GNAT_dom"/>
</dbReference>
<comment type="catalytic activity">
    <reaction evidence="11">
        <text>serotonin + hexadecanoyl-CoA = N-hexadecanoyl-serotonin + CoA + H(+)</text>
        <dbReference type="Rhea" id="RHEA:51384"/>
        <dbReference type="ChEBI" id="CHEBI:15378"/>
        <dbReference type="ChEBI" id="CHEBI:57287"/>
        <dbReference type="ChEBI" id="CHEBI:57379"/>
        <dbReference type="ChEBI" id="CHEBI:134059"/>
        <dbReference type="ChEBI" id="CHEBI:350546"/>
    </reaction>
    <physiologicalReaction direction="left-to-right" evidence="11">
        <dbReference type="Rhea" id="RHEA:51385"/>
    </physiologicalReaction>
</comment>
<evidence type="ECO:0000256" key="6">
    <source>
        <dbReference type="ARBA" id="ARBA00050189"/>
    </source>
</evidence>
<dbReference type="OMA" id="YMLGVDT"/>
<dbReference type="PROSITE" id="PS51186">
    <property type="entry name" value="GNAT"/>
    <property type="match status" value="1"/>
</dbReference>
<dbReference type="RefSeq" id="XP_014261860.1">
    <property type="nucleotide sequence ID" value="XM_014406374.2"/>
</dbReference>
<organism evidence="15 16">
    <name type="scientific">Cimex lectularius</name>
    <name type="common">Bed bug</name>
    <name type="synonym">Acanthia lectularia</name>
    <dbReference type="NCBI Taxonomy" id="79782"/>
    <lineage>
        <taxon>Eukaryota</taxon>
        <taxon>Metazoa</taxon>
        <taxon>Ecdysozoa</taxon>
        <taxon>Arthropoda</taxon>
        <taxon>Hexapoda</taxon>
        <taxon>Insecta</taxon>
        <taxon>Pterygota</taxon>
        <taxon>Neoptera</taxon>
        <taxon>Paraneoptera</taxon>
        <taxon>Hemiptera</taxon>
        <taxon>Heteroptera</taxon>
        <taxon>Panheteroptera</taxon>
        <taxon>Cimicomorpha</taxon>
        <taxon>Cimicidae</taxon>
        <taxon>Cimex</taxon>
    </lineage>
</organism>
<dbReference type="CDD" id="cd04301">
    <property type="entry name" value="NAT_SF"/>
    <property type="match status" value="1"/>
</dbReference>
<dbReference type="PANTHER" id="PTHR20905:SF1">
    <property type="entry name" value="AT07410P-RELATED"/>
    <property type="match status" value="1"/>
</dbReference>
<dbReference type="OrthoDB" id="6624269at2759"/>
<accession>A0A8I6SE00</accession>
<evidence type="ECO:0000256" key="2">
    <source>
        <dbReference type="ARBA" id="ARBA00023315"/>
    </source>
</evidence>
<comment type="catalytic activity">
    <reaction evidence="9">
        <text>dopamine + acetyl-CoA = N-acetyldopamine + CoA + H(+)</text>
        <dbReference type="Rhea" id="RHEA:51388"/>
        <dbReference type="ChEBI" id="CHEBI:15378"/>
        <dbReference type="ChEBI" id="CHEBI:57287"/>
        <dbReference type="ChEBI" id="CHEBI:57288"/>
        <dbReference type="ChEBI" id="CHEBI:59905"/>
        <dbReference type="ChEBI" id="CHEBI:125678"/>
    </reaction>
    <physiologicalReaction direction="left-to-right" evidence="9">
        <dbReference type="Rhea" id="RHEA:51389"/>
    </physiologicalReaction>
</comment>
<keyword evidence="1" id="KW-0808">Transferase</keyword>
<evidence type="ECO:0000256" key="4">
    <source>
        <dbReference type="ARBA" id="ARBA00038182"/>
    </source>
</evidence>
<evidence type="ECO:0000256" key="1">
    <source>
        <dbReference type="ARBA" id="ARBA00022679"/>
    </source>
</evidence>
<evidence type="ECO:0000259" key="14">
    <source>
        <dbReference type="PROSITE" id="PS51186"/>
    </source>
</evidence>
<dbReference type="EnsemblMetazoa" id="XM_014406374.2">
    <property type="protein sequence ID" value="XP_014261860.1"/>
    <property type="gene ID" value="LOC106673965"/>
</dbReference>
<comment type="catalytic activity">
    <reaction evidence="12">
        <text>dopamine + hexadecanoyl-CoA = N-hexadecanoyl-dopamine + CoA + H(+)</text>
        <dbReference type="Rhea" id="RHEA:51376"/>
        <dbReference type="ChEBI" id="CHEBI:15378"/>
        <dbReference type="ChEBI" id="CHEBI:57287"/>
        <dbReference type="ChEBI" id="CHEBI:57379"/>
        <dbReference type="ChEBI" id="CHEBI:59905"/>
        <dbReference type="ChEBI" id="CHEBI:134058"/>
    </reaction>
    <physiologicalReaction direction="left-to-right" evidence="12">
        <dbReference type="Rhea" id="RHEA:51377"/>
    </physiologicalReaction>
</comment>
<comment type="catalytic activity">
    <reaction evidence="8">
        <text>serotonin + (5Z,8Z,11Z,14Z)-eicosatetraenoyl-CoA = N-[(5Z,8Z,11Z,14Z)-eicosatetraenoyl]-serotonin + CoA + H(+)</text>
        <dbReference type="Rhea" id="RHEA:51396"/>
        <dbReference type="ChEBI" id="CHEBI:15378"/>
        <dbReference type="ChEBI" id="CHEBI:57287"/>
        <dbReference type="ChEBI" id="CHEBI:57368"/>
        <dbReference type="ChEBI" id="CHEBI:132255"/>
        <dbReference type="ChEBI" id="CHEBI:350546"/>
    </reaction>
    <physiologicalReaction direction="left-to-right" evidence="8">
        <dbReference type="Rhea" id="RHEA:51397"/>
    </physiologicalReaction>
</comment>
<evidence type="ECO:0000256" key="11">
    <source>
        <dbReference type="ARBA" id="ARBA00052178"/>
    </source>
</evidence>
<dbReference type="Gene3D" id="3.40.630.30">
    <property type="match status" value="1"/>
</dbReference>
<evidence type="ECO:0000256" key="13">
    <source>
        <dbReference type="ARBA" id="ARBA00052491"/>
    </source>
</evidence>
<sequence length="203" mass="23276">MVNWTVIRATENDAEAIYRHLTESFFLDEPLTMDARGRMSMEDMFALKALPQNLSFIAVDNTGKIVGTALNYDNDNEPECDDPSEDDPFFQELFRMFEYAEKATGKSEPGLMSLHLLSVDKSHRRQGMARKLVEATEDHARNSGFTGVKVECTSKYTADLVSSMNYEKIYGLFYKDFLNDKGEPSFNPPPPHTEFQIFVKRFR</sequence>
<evidence type="ECO:0000313" key="15">
    <source>
        <dbReference type="EnsemblMetazoa" id="XP_014261860.1"/>
    </source>
</evidence>
<feature type="domain" description="N-acetyltransferase" evidence="14">
    <location>
        <begin position="4"/>
        <end position="200"/>
    </location>
</feature>
<comment type="catalytic activity">
    <reaction evidence="10">
        <text>serotonin + (9Z)-octadecenoyl-CoA = N-(9Z-octadecenoyl)-serotonin + CoA + H(+)</text>
        <dbReference type="Rhea" id="RHEA:51392"/>
        <dbReference type="ChEBI" id="CHEBI:15378"/>
        <dbReference type="ChEBI" id="CHEBI:57287"/>
        <dbReference type="ChEBI" id="CHEBI:57387"/>
        <dbReference type="ChEBI" id="CHEBI:134064"/>
        <dbReference type="ChEBI" id="CHEBI:350546"/>
    </reaction>
    <physiologicalReaction direction="left-to-right" evidence="10">
        <dbReference type="Rhea" id="RHEA:51393"/>
    </physiologicalReaction>
</comment>
<dbReference type="KEGG" id="clec:106673965"/>
<comment type="pathway">
    <text evidence="3">Aromatic compound metabolism; melatonin biosynthesis; melatonin from serotonin: step 1/2.</text>
</comment>
<comment type="similarity">
    <text evidence="4">Belongs to the acetyltransferase family. AANAT subfamily.</text>
</comment>
<dbReference type="Pfam" id="PF00583">
    <property type="entry name" value="Acetyltransf_1"/>
    <property type="match status" value="1"/>
</dbReference>
<dbReference type="InterPro" id="IPR016181">
    <property type="entry name" value="Acyl_CoA_acyltransferase"/>
</dbReference>
<dbReference type="PANTHER" id="PTHR20905">
    <property type="entry name" value="N-ACETYLTRANSFERASE-RELATED"/>
    <property type="match status" value="1"/>
</dbReference>
<dbReference type="EC" id="2.3.1.87" evidence="5"/>
<evidence type="ECO:0000256" key="5">
    <source>
        <dbReference type="ARBA" id="ARBA00039114"/>
    </source>
</evidence>
<evidence type="ECO:0000256" key="10">
    <source>
        <dbReference type="ARBA" id="ARBA00051823"/>
    </source>
</evidence>
<comment type="catalytic activity">
    <reaction evidence="7">
        <text>serotonin + octadecanoyl-CoA = N-octadecanoyl-serotonin + CoA + H(+)</text>
        <dbReference type="Rhea" id="RHEA:51400"/>
        <dbReference type="ChEBI" id="CHEBI:15378"/>
        <dbReference type="ChEBI" id="CHEBI:57287"/>
        <dbReference type="ChEBI" id="CHEBI:57394"/>
        <dbReference type="ChEBI" id="CHEBI:134065"/>
        <dbReference type="ChEBI" id="CHEBI:350546"/>
    </reaction>
    <physiologicalReaction direction="left-to-right" evidence="7">
        <dbReference type="Rhea" id="RHEA:51401"/>
    </physiologicalReaction>
</comment>
<reference evidence="15" key="1">
    <citation type="submission" date="2022-01" db="UniProtKB">
        <authorList>
            <consortium name="EnsemblMetazoa"/>
        </authorList>
    </citation>
    <scope>IDENTIFICATION</scope>
</reference>
<proteinExistence type="inferred from homology"/>
<protein>
    <recommendedName>
        <fullName evidence="5">aralkylamine N-acetyltransferase</fullName>
        <ecNumber evidence="5">2.3.1.87</ecNumber>
    </recommendedName>
</protein>